<name>A0A1N5UAY0_9ACTN</name>
<sequence length="61" mass="6522">MGLPGTGTNDGGDIITTQIGIDLSHRIAPDELSSNDIDYAIRAKLLDLYLTPGAVQVKLRK</sequence>
<gene>
    <name evidence="1" type="ORF">SAMN04489832_0714</name>
</gene>
<dbReference type="Proteomes" id="UP000185124">
    <property type="component" value="Unassembled WGS sequence"/>
</dbReference>
<dbReference type="RefSeq" id="WP_074308684.1">
    <property type="nucleotide sequence ID" value="NZ_FSQT01000001.1"/>
</dbReference>
<accession>A0A1N5UAY0</accession>
<reference evidence="2" key="1">
    <citation type="submission" date="2016-12" db="EMBL/GenBank/DDBJ databases">
        <authorList>
            <person name="Varghese N."/>
            <person name="Submissions S."/>
        </authorList>
    </citation>
    <scope>NUCLEOTIDE SEQUENCE [LARGE SCALE GENOMIC DNA]</scope>
    <source>
        <strain evidence="2">DSM 45599</strain>
    </source>
</reference>
<protein>
    <submittedName>
        <fullName evidence="1">Uncharacterized protein</fullName>
    </submittedName>
</protein>
<proteinExistence type="predicted"/>
<dbReference type="EMBL" id="FSQT01000001">
    <property type="protein sequence ID" value="SIM57338.1"/>
    <property type="molecule type" value="Genomic_DNA"/>
</dbReference>
<organism evidence="1 2">
    <name type="scientific">Micromonospora cremea</name>
    <dbReference type="NCBI Taxonomy" id="709881"/>
    <lineage>
        <taxon>Bacteria</taxon>
        <taxon>Bacillati</taxon>
        <taxon>Actinomycetota</taxon>
        <taxon>Actinomycetes</taxon>
        <taxon>Micromonosporales</taxon>
        <taxon>Micromonosporaceae</taxon>
        <taxon>Micromonospora</taxon>
    </lineage>
</organism>
<evidence type="ECO:0000313" key="2">
    <source>
        <dbReference type="Proteomes" id="UP000185124"/>
    </source>
</evidence>
<dbReference type="AlphaFoldDB" id="A0A1N5UAY0"/>
<evidence type="ECO:0000313" key="1">
    <source>
        <dbReference type="EMBL" id="SIM57338.1"/>
    </source>
</evidence>
<keyword evidence="2" id="KW-1185">Reference proteome</keyword>